<keyword evidence="1" id="KW-0732">Signal</keyword>
<dbReference type="Proteomes" id="UP000289340">
    <property type="component" value="Chromosome 10"/>
</dbReference>
<proteinExistence type="predicted"/>
<feature type="chain" id="PRO_5040666560" description="Pectinesterase inhibitor domain-containing protein" evidence="1">
    <location>
        <begin position="29"/>
        <end position="183"/>
    </location>
</feature>
<gene>
    <name evidence="3" type="ORF">D0Y65_027027</name>
    <name evidence="2" type="ORF">glysoja_047491</name>
</gene>
<keyword evidence="4" id="KW-1185">Reference proteome</keyword>
<dbReference type="GO" id="GO:0004857">
    <property type="term" value="F:enzyme inhibitor activity"/>
    <property type="evidence" value="ECO:0007669"/>
    <property type="project" value="InterPro"/>
</dbReference>
<dbReference type="EMBL" id="KN652473">
    <property type="protein sequence ID" value="KHN28748.1"/>
    <property type="molecule type" value="Genomic_DNA"/>
</dbReference>
<reference evidence="3 4" key="2">
    <citation type="submission" date="2018-09" db="EMBL/GenBank/DDBJ databases">
        <title>A high-quality reference genome of wild soybean provides a powerful tool to mine soybean genomes.</title>
        <authorList>
            <person name="Xie M."/>
            <person name="Chung C.Y.L."/>
            <person name="Li M.-W."/>
            <person name="Wong F.-L."/>
            <person name="Chan T.-F."/>
            <person name="Lam H.-M."/>
        </authorList>
    </citation>
    <scope>NUCLEOTIDE SEQUENCE [LARGE SCALE GENOMIC DNA]</scope>
    <source>
        <strain evidence="4">cv. W05</strain>
        <tissue evidence="3">Hypocotyl of etiolated seedlings</tissue>
    </source>
</reference>
<dbReference type="Proteomes" id="UP000053555">
    <property type="component" value="Unassembled WGS sequence"/>
</dbReference>
<reference evidence="2" key="1">
    <citation type="submission" date="2014-07" db="EMBL/GenBank/DDBJ databases">
        <title>Identification of a novel salt tolerance gene in wild soybean by whole-genome sequencing.</title>
        <authorList>
            <person name="Lam H.-M."/>
            <person name="Qi X."/>
            <person name="Li M.-W."/>
            <person name="Liu X."/>
            <person name="Xie M."/>
            <person name="Ni M."/>
            <person name="Xu X."/>
        </authorList>
    </citation>
    <scope>NUCLEOTIDE SEQUENCE [LARGE SCALE GENOMIC DNA]</scope>
    <source>
        <tissue evidence="2">Root</tissue>
    </source>
</reference>
<dbReference type="SMR" id="A0A0B2R9Z7"/>
<dbReference type="NCBIfam" id="TIGR01614">
    <property type="entry name" value="PME_inhib"/>
    <property type="match status" value="1"/>
</dbReference>
<dbReference type="Gramene" id="XM_028326461.1">
    <property type="protein sequence ID" value="XP_028182262.1"/>
    <property type="gene ID" value="LOC114369268"/>
</dbReference>
<name>A0A0B2R9Z7_GLYSO</name>
<dbReference type="InterPro" id="IPR035513">
    <property type="entry name" value="Invertase/methylesterase_inhib"/>
</dbReference>
<protein>
    <recommendedName>
        <fullName evidence="5">Pectinesterase inhibitor domain-containing protein</fullName>
    </recommendedName>
</protein>
<dbReference type="PANTHER" id="PTHR31890">
    <property type="entry name" value="PLANT INVERTASE/PECTIN METHYLESTERASE INHIBITOR SUPERFAMILY PROTEIN"/>
    <property type="match status" value="1"/>
</dbReference>
<dbReference type="InterPro" id="IPR006501">
    <property type="entry name" value="Pectinesterase_inhib_dom"/>
</dbReference>
<evidence type="ECO:0000256" key="1">
    <source>
        <dbReference type="SAM" id="SignalP"/>
    </source>
</evidence>
<evidence type="ECO:0008006" key="5">
    <source>
        <dbReference type="Google" id="ProtNLM"/>
    </source>
</evidence>
<sequence length="183" mass="19823">MNSSTPCSLLFTLCLILIISQSPLPTNARAHGHYMIGQICKQLTRQEDKIKCPIILRANPKILRAKNYLEFSSAVLELGMHKGIEGQKFLKGLVKAKSSPAIAECANFCYDAVVNGFKGAMNELKDDPMTANYDAGVVSDGPATCERALADEHIVDPAISALNNRIMLLSAIASYAIDKLIAN</sequence>
<organism evidence="2">
    <name type="scientific">Glycine soja</name>
    <name type="common">Wild soybean</name>
    <dbReference type="NCBI Taxonomy" id="3848"/>
    <lineage>
        <taxon>Eukaryota</taxon>
        <taxon>Viridiplantae</taxon>
        <taxon>Streptophyta</taxon>
        <taxon>Embryophyta</taxon>
        <taxon>Tracheophyta</taxon>
        <taxon>Spermatophyta</taxon>
        <taxon>Magnoliopsida</taxon>
        <taxon>eudicotyledons</taxon>
        <taxon>Gunneridae</taxon>
        <taxon>Pentapetalae</taxon>
        <taxon>rosids</taxon>
        <taxon>fabids</taxon>
        <taxon>Fabales</taxon>
        <taxon>Fabaceae</taxon>
        <taxon>Papilionoideae</taxon>
        <taxon>50 kb inversion clade</taxon>
        <taxon>NPAAA clade</taxon>
        <taxon>indigoferoid/millettioid clade</taxon>
        <taxon>Phaseoleae</taxon>
        <taxon>Glycine</taxon>
        <taxon>Glycine subgen. Soja</taxon>
    </lineage>
</organism>
<evidence type="ECO:0000313" key="4">
    <source>
        <dbReference type="Proteomes" id="UP000289340"/>
    </source>
</evidence>
<dbReference type="EMBL" id="QZWG01000010">
    <property type="protein sequence ID" value="RZB87164.1"/>
    <property type="molecule type" value="Genomic_DNA"/>
</dbReference>
<feature type="signal peptide" evidence="1">
    <location>
        <begin position="1"/>
        <end position="28"/>
    </location>
</feature>
<accession>A0A0B2R9Z7</accession>
<dbReference type="PANTHER" id="PTHR31890:SF24">
    <property type="entry name" value="PLANT INVERTASE_PECTIN METHYLESTERASE INHIBITOR PROTEIN"/>
    <property type="match status" value="1"/>
</dbReference>
<dbReference type="SUPFAM" id="SSF101148">
    <property type="entry name" value="Plant invertase/pectin methylesterase inhibitor"/>
    <property type="match status" value="1"/>
</dbReference>
<evidence type="ECO:0000313" key="3">
    <source>
        <dbReference type="EMBL" id="RZB87164.1"/>
    </source>
</evidence>
<dbReference type="Gene3D" id="1.20.140.40">
    <property type="entry name" value="Invertase/pectin methylesterase inhibitor family protein"/>
    <property type="match status" value="1"/>
</dbReference>
<dbReference type="AlphaFoldDB" id="A0A0B2R9Z7"/>
<evidence type="ECO:0000313" key="2">
    <source>
        <dbReference type="EMBL" id="KHN28748.1"/>
    </source>
</evidence>